<protein>
    <recommendedName>
        <fullName evidence="8">Protein kinase domain-containing protein</fullName>
    </recommendedName>
</protein>
<dbReference type="InterPro" id="IPR001245">
    <property type="entry name" value="Ser-Thr/Tyr_kinase_cat_dom"/>
</dbReference>
<name>A0A6G0W9G7_9STRA</name>
<evidence type="ECO:0000313" key="9">
    <source>
        <dbReference type="EMBL" id="KAF0723762.1"/>
    </source>
</evidence>
<dbReference type="AlphaFoldDB" id="A0A6G0W9G7"/>
<dbReference type="PANTHER" id="PTHR44329">
    <property type="entry name" value="SERINE/THREONINE-PROTEIN KINASE TNNI3K-RELATED"/>
    <property type="match status" value="1"/>
</dbReference>
<keyword evidence="10" id="KW-1185">Reference proteome</keyword>
<gene>
    <name evidence="9" type="ORF">Ae201684_017434</name>
</gene>
<evidence type="ECO:0000259" key="8">
    <source>
        <dbReference type="PROSITE" id="PS50011"/>
    </source>
</evidence>
<sequence>MISSDDVDFCPEDLQTLLGEGGFGKVFSGKYQGQPVAVKQFMDSSIDSADFEKAITKEIKAWQSISHEPHILTLVGVCTKISHPILVSELCRTNIRRYVRDHPDILILMIYQFAKGLATLHKANIIHRDLKGDNVLVSFQGIVVVADFGLSRTVTSLHHTKSTVASTLNWMSPEQFLNARNVTSKSDVWSFGMTLWEILCNEIPFYRCSENEFRTEIFTTATDRPEKPQNLDSTLEPLWSLITKCWLLDPEARPSAEEIVKHLESEYGFQVKKSQ</sequence>
<dbReference type="PROSITE" id="PS50011">
    <property type="entry name" value="PROTEIN_KINASE_DOM"/>
    <property type="match status" value="1"/>
</dbReference>
<keyword evidence="2" id="KW-0808">Transferase</keyword>
<dbReference type="SUPFAM" id="SSF56112">
    <property type="entry name" value="Protein kinase-like (PK-like)"/>
    <property type="match status" value="1"/>
</dbReference>
<proteinExistence type="inferred from homology"/>
<dbReference type="Proteomes" id="UP000481153">
    <property type="component" value="Unassembled WGS sequence"/>
</dbReference>
<dbReference type="PROSITE" id="PS00107">
    <property type="entry name" value="PROTEIN_KINASE_ATP"/>
    <property type="match status" value="1"/>
</dbReference>
<dbReference type="PIRSF" id="PIRSF000654">
    <property type="entry name" value="Integrin-linked_kinase"/>
    <property type="match status" value="1"/>
</dbReference>
<evidence type="ECO:0000256" key="5">
    <source>
        <dbReference type="ARBA" id="ARBA00022840"/>
    </source>
</evidence>
<dbReference type="InterPro" id="IPR011009">
    <property type="entry name" value="Kinase-like_dom_sf"/>
</dbReference>
<keyword evidence="4" id="KW-0418">Kinase</keyword>
<dbReference type="InterPro" id="IPR000719">
    <property type="entry name" value="Prot_kinase_dom"/>
</dbReference>
<evidence type="ECO:0000256" key="3">
    <source>
        <dbReference type="ARBA" id="ARBA00022741"/>
    </source>
</evidence>
<reference evidence="9 10" key="1">
    <citation type="submission" date="2019-07" db="EMBL/GenBank/DDBJ databases">
        <title>Genomics analysis of Aphanomyces spp. identifies a new class of oomycete effector associated with host adaptation.</title>
        <authorList>
            <person name="Gaulin E."/>
        </authorList>
    </citation>
    <scope>NUCLEOTIDE SEQUENCE [LARGE SCALE GENOMIC DNA]</scope>
    <source>
        <strain evidence="9 10">ATCC 201684</strain>
    </source>
</reference>
<dbReference type="Pfam" id="PF07714">
    <property type="entry name" value="PK_Tyr_Ser-Thr"/>
    <property type="match status" value="1"/>
</dbReference>
<evidence type="ECO:0000256" key="1">
    <source>
        <dbReference type="ARBA" id="ARBA00022527"/>
    </source>
</evidence>
<evidence type="ECO:0000256" key="6">
    <source>
        <dbReference type="PROSITE-ProRule" id="PRU10141"/>
    </source>
</evidence>
<evidence type="ECO:0000256" key="7">
    <source>
        <dbReference type="RuleBase" id="RU000304"/>
    </source>
</evidence>
<keyword evidence="3 6" id="KW-0547">Nucleotide-binding</keyword>
<dbReference type="InterPro" id="IPR017441">
    <property type="entry name" value="Protein_kinase_ATP_BS"/>
</dbReference>
<evidence type="ECO:0000256" key="4">
    <source>
        <dbReference type="ARBA" id="ARBA00022777"/>
    </source>
</evidence>
<dbReference type="GO" id="GO:0005524">
    <property type="term" value="F:ATP binding"/>
    <property type="evidence" value="ECO:0007669"/>
    <property type="project" value="UniProtKB-UniRule"/>
</dbReference>
<dbReference type="InterPro" id="IPR051681">
    <property type="entry name" value="Ser/Thr_Kinases-Pseudokinases"/>
</dbReference>
<evidence type="ECO:0000256" key="2">
    <source>
        <dbReference type="ARBA" id="ARBA00022679"/>
    </source>
</evidence>
<organism evidence="9 10">
    <name type="scientific">Aphanomyces euteiches</name>
    <dbReference type="NCBI Taxonomy" id="100861"/>
    <lineage>
        <taxon>Eukaryota</taxon>
        <taxon>Sar</taxon>
        <taxon>Stramenopiles</taxon>
        <taxon>Oomycota</taxon>
        <taxon>Saprolegniomycetes</taxon>
        <taxon>Saprolegniales</taxon>
        <taxon>Verrucalvaceae</taxon>
        <taxon>Aphanomyces</taxon>
    </lineage>
</organism>
<dbReference type="VEuPathDB" id="FungiDB:AeMF1_021784"/>
<dbReference type="GO" id="GO:0004674">
    <property type="term" value="F:protein serine/threonine kinase activity"/>
    <property type="evidence" value="ECO:0007669"/>
    <property type="project" value="UniProtKB-KW"/>
</dbReference>
<dbReference type="PANTHER" id="PTHR44329:SF288">
    <property type="entry name" value="MITOGEN-ACTIVATED PROTEIN KINASE KINASE KINASE 20"/>
    <property type="match status" value="1"/>
</dbReference>
<dbReference type="Gene3D" id="3.30.200.20">
    <property type="entry name" value="Phosphorylase Kinase, domain 1"/>
    <property type="match status" value="1"/>
</dbReference>
<dbReference type="EMBL" id="VJMJ01000296">
    <property type="protein sequence ID" value="KAF0723762.1"/>
    <property type="molecule type" value="Genomic_DNA"/>
</dbReference>
<keyword evidence="1 7" id="KW-0723">Serine/threonine-protein kinase</keyword>
<comment type="similarity">
    <text evidence="7">Belongs to the protein kinase superfamily.</text>
</comment>
<accession>A0A6G0W9G7</accession>
<feature type="binding site" evidence="6">
    <location>
        <position position="39"/>
    </location>
    <ligand>
        <name>ATP</name>
        <dbReference type="ChEBI" id="CHEBI:30616"/>
    </ligand>
</feature>
<dbReference type="SMART" id="SM00220">
    <property type="entry name" value="S_TKc"/>
    <property type="match status" value="1"/>
</dbReference>
<keyword evidence="5 6" id="KW-0067">ATP-binding</keyword>
<dbReference type="InterPro" id="IPR008271">
    <property type="entry name" value="Ser/Thr_kinase_AS"/>
</dbReference>
<dbReference type="PROSITE" id="PS00108">
    <property type="entry name" value="PROTEIN_KINASE_ST"/>
    <property type="match status" value="1"/>
</dbReference>
<comment type="caution">
    <text evidence="9">The sequence shown here is derived from an EMBL/GenBank/DDBJ whole genome shotgun (WGS) entry which is preliminary data.</text>
</comment>
<dbReference type="Gene3D" id="1.10.510.10">
    <property type="entry name" value="Transferase(Phosphotransferase) domain 1"/>
    <property type="match status" value="1"/>
</dbReference>
<feature type="domain" description="Protein kinase" evidence="8">
    <location>
        <begin position="12"/>
        <end position="265"/>
    </location>
</feature>
<evidence type="ECO:0000313" key="10">
    <source>
        <dbReference type="Proteomes" id="UP000481153"/>
    </source>
</evidence>